<gene>
    <name evidence="2" type="ORF">IAD51_05090</name>
</gene>
<dbReference type="PANTHER" id="PTHR15239">
    <property type="entry name" value="NUCLEAR EXPORT MEDIATOR FACTOR NEMF"/>
    <property type="match status" value="1"/>
</dbReference>
<feature type="domain" description="NFACT RNA-binding" evidence="1">
    <location>
        <begin position="462"/>
        <end position="525"/>
    </location>
</feature>
<dbReference type="Gene3D" id="2.30.310.10">
    <property type="entry name" value="ibrinogen binding protein from staphylococcus aureus domain"/>
    <property type="match status" value="1"/>
</dbReference>
<reference evidence="2" key="1">
    <citation type="submission" date="2020-10" db="EMBL/GenBank/DDBJ databases">
        <authorList>
            <person name="Gilroy R."/>
        </authorList>
    </citation>
    <scope>NUCLEOTIDE SEQUENCE</scope>
    <source>
        <strain evidence="2">1063</strain>
    </source>
</reference>
<evidence type="ECO:0000259" key="1">
    <source>
        <dbReference type="Pfam" id="PF05670"/>
    </source>
</evidence>
<dbReference type="InterPro" id="IPR008532">
    <property type="entry name" value="NFACT_RNA-bd"/>
</dbReference>
<dbReference type="AlphaFoldDB" id="A0A9D1HS96"/>
<dbReference type="PANTHER" id="PTHR15239:SF6">
    <property type="entry name" value="RIBOSOME QUALITY CONTROL COMPLEX SUBUNIT NEMF"/>
    <property type="match status" value="1"/>
</dbReference>
<protein>
    <submittedName>
        <fullName evidence="2">NFACT family protein</fullName>
    </submittedName>
</protein>
<dbReference type="EMBL" id="DVMN01000091">
    <property type="protein sequence ID" value="HIU21589.1"/>
    <property type="molecule type" value="Genomic_DNA"/>
</dbReference>
<evidence type="ECO:0000313" key="2">
    <source>
        <dbReference type="EMBL" id="HIU21589.1"/>
    </source>
</evidence>
<dbReference type="Pfam" id="PF05670">
    <property type="entry name" value="NFACT-R_1"/>
    <property type="match status" value="1"/>
</dbReference>
<name>A0A9D1HS96_9FIRM</name>
<dbReference type="GO" id="GO:0072344">
    <property type="term" value="P:rescue of stalled ribosome"/>
    <property type="evidence" value="ECO:0007669"/>
    <property type="project" value="TreeGrafter"/>
</dbReference>
<dbReference type="GO" id="GO:0043023">
    <property type="term" value="F:ribosomal large subunit binding"/>
    <property type="evidence" value="ECO:0007669"/>
    <property type="project" value="TreeGrafter"/>
</dbReference>
<accession>A0A9D1HS96</accession>
<dbReference type="GO" id="GO:0000049">
    <property type="term" value="F:tRNA binding"/>
    <property type="evidence" value="ECO:0007669"/>
    <property type="project" value="TreeGrafter"/>
</dbReference>
<dbReference type="GO" id="GO:1990112">
    <property type="term" value="C:RQC complex"/>
    <property type="evidence" value="ECO:0007669"/>
    <property type="project" value="TreeGrafter"/>
</dbReference>
<organism evidence="2 3">
    <name type="scientific">Candidatus Limadaptatus stercorigallinarum</name>
    <dbReference type="NCBI Taxonomy" id="2840845"/>
    <lineage>
        <taxon>Bacteria</taxon>
        <taxon>Bacillati</taxon>
        <taxon>Bacillota</taxon>
        <taxon>Clostridia</taxon>
        <taxon>Eubacteriales</taxon>
        <taxon>Candidatus Limadaptatus</taxon>
    </lineage>
</organism>
<dbReference type="Pfam" id="PF05833">
    <property type="entry name" value="NFACT_N"/>
    <property type="match status" value="1"/>
</dbReference>
<reference evidence="2" key="2">
    <citation type="journal article" date="2021" name="PeerJ">
        <title>Extensive microbial diversity within the chicken gut microbiome revealed by metagenomics and culture.</title>
        <authorList>
            <person name="Gilroy R."/>
            <person name="Ravi A."/>
            <person name="Getino M."/>
            <person name="Pursley I."/>
            <person name="Horton D.L."/>
            <person name="Alikhan N.F."/>
            <person name="Baker D."/>
            <person name="Gharbi K."/>
            <person name="Hall N."/>
            <person name="Watson M."/>
            <person name="Adriaenssens E.M."/>
            <person name="Foster-Nyarko E."/>
            <person name="Jarju S."/>
            <person name="Secka A."/>
            <person name="Antonio M."/>
            <person name="Oren A."/>
            <person name="Chaudhuri R.R."/>
            <person name="La Ragione R."/>
            <person name="Hildebrand F."/>
            <person name="Pallen M.J."/>
        </authorList>
    </citation>
    <scope>NUCLEOTIDE SEQUENCE</scope>
    <source>
        <strain evidence="2">1063</strain>
    </source>
</reference>
<sequence>MYNRSMGSDYLALSALADELNTRLAGAKTDKIVQPEADEIRFFLRAGGKTECLVASCNAGAPRLHITADRKPNPVSAPNFCMLLRKYLSVSAIREIGMWRKDRIIFLRFEARTEMRDNATFYLFIEIMNRYSNIVFTDADLVILDAVKHLGFDDGGGHVVLRGVKYQPPEQPKPNYVTEEAKARLEAFPGGDLHRWFLDNVSGFSGATVSEILRRAGLENNLPAPLSAPQKEALFGLLDGLKDVTHAPFYAPCVFGNKEVLPFPYAAAKGERRDFADIISAYDALYTAADRELRNKARLKTLATAVKHLRSRTEKNIAIDRERLAECENTEKWRIAGELIVANIYRVKKGDKVLKCLDYYTGEEREIPLDERLSPSKNSAAYYNRYNKLKRTKEFTEKKLADDILMLSYVESLEEEIASLPYDSPSAAIEEELARLGVLKRKSGGKVRKEKPEPPSEYRIGGFTVLAGRNNLQNDELTFRVASSSDVWLHLKNRHGAHVVILAEGKSVPESVIGTAAEIAAASAGATAEVDYTLRRFVKRRPGGHPGQVIYTDYKTVLAQPDPHPELLSDGREKP</sequence>
<evidence type="ECO:0000313" key="3">
    <source>
        <dbReference type="Proteomes" id="UP000824088"/>
    </source>
</evidence>
<proteinExistence type="predicted"/>
<dbReference type="Proteomes" id="UP000824088">
    <property type="component" value="Unassembled WGS sequence"/>
</dbReference>
<dbReference type="InterPro" id="IPR051608">
    <property type="entry name" value="RQC_Subunit_NEMF"/>
</dbReference>
<comment type="caution">
    <text evidence="2">The sequence shown here is derived from an EMBL/GenBank/DDBJ whole genome shotgun (WGS) entry which is preliminary data.</text>
</comment>